<organism evidence="1 2">
    <name type="scientific">Plectosphaerella plurivora</name>
    <dbReference type="NCBI Taxonomy" id="936078"/>
    <lineage>
        <taxon>Eukaryota</taxon>
        <taxon>Fungi</taxon>
        <taxon>Dikarya</taxon>
        <taxon>Ascomycota</taxon>
        <taxon>Pezizomycotina</taxon>
        <taxon>Sordariomycetes</taxon>
        <taxon>Hypocreomycetidae</taxon>
        <taxon>Glomerellales</taxon>
        <taxon>Plectosphaerellaceae</taxon>
        <taxon>Plectosphaerella</taxon>
    </lineage>
</organism>
<comment type="caution">
    <text evidence="1">The sequence shown here is derived from an EMBL/GenBank/DDBJ whole genome shotgun (WGS) entry which is preliminary data.</text>
</comment>
<dbReference type="PANTHER" id="PTHR45458:SF3">
    <property type="entry name" value="CHAIN DEHYDROGENASE (ATSC), PUTATIVE-RELATED"/>
    <property type="match status" value="1"/>
</dbReference>
<proteinExistence type="predicted"/>
<dbReference type="AlphaFoldDB" id="A0A9P9AC94"/>
<dbReference type="PANTHER" id="PTHR45458">
    <property type="entry name" value="SHORT-CHAIN DEHYDROGENASE/REDUCTASE SDR"/>
    <property type="match status" value="1"/>
</dbReference>
<dbReference type="GO" id="GO:0016616">
    <property type="term" value="F:oxidoreductase activity, acting on the CH-OH group of donors, NAD or NADP as acceptor"/>
    <property type="evidence" value="ECO:0007669"/>
    <property type="project" value="TreeGrafter"/>
</dbReference>
<gene>
    <name evidence="1" type="ORF">F5X68DRAFT_227128</name>
</gene>
<reference evidence="1" key="1">
    <citation type="journal article" date="2021" name="Nat. Commun.">
        <title>Genetic determinants of endophytism in the Arabidopsis root mycobiome.</title>
        <authorList>
            <person name="Mesny F."/>
            <person name="Miyauchi S."/>
            <person name="Thiergart T."/>
            <person name="Pickel B."/>
            <person name="Atanasova L."/>
            <person name="Karlsson M."/>
            <person name="Huettel B."/>
            <person name="Barry K.W."/>
            <person name="Haridas S."/>
            <person name="Chen C."/>
            <person name="Bauer D."/>
            <person name="Andreopoulos W."/>
            <person name="Pangilinan J."/>
            <person name="LaButti K."/>
            <person name="Riley R."/>
            <person name="Lipzen A."/>
            <person name="Clum A."/>
            <person name="Drula E."/>
            <person name="Henrissat B."/>
            <person name="Kohler A."/>
            <person name="Grigoriev I.V."/>
            <person name="Martin F.M."/>
            <person name="Hacquard S."/>
        </authorList>
    </citation>
    <scope>NUCLEOTIDE SEQUENCE</scope>
    <source>
        <strain evidence="1">MPI-SDFR-AT-0117</strain>
    </source>
</reference>
<dbReference type="PRINTS" id="PR00081">
    <property type="entry name" value="GDHRDH"/>
</dbReference>
<protein>
    <submittedName>
        <fullName evidence="1">Short-chain dehydrogenase</fullName>
    </submittedName>
</protein>
<dbReference type="Pfam" id="PF00106">
    <property type="entry name" value="adh_short"/>
    <property type="match status" value="1"/>
</dbReference>
<keyword evidence="2" id="KW-1185">Reference proteome</keyword>
<dbReference type="OrthoDB" id="7289984at2759"/>
<dbReference type="EMBL" id="JAGSXJ010000002">
    <property type="protein sequence ID" value="KAH6695130.1"/>
    <property type="molecule type" value="Genomic_DNA"/>
</dbReference>
<dbReference type="SUPFAM" id="SSF51735">
    <property type="entry name" value="NAD(P)-binding Rossmann-fold domains"/>
    <property type="match status" value="1"/>
</dbReference>
<dbReference type="Proteomes" id="UP000770015">
    <property type="component" value="Unassembled WGS sequence"/>
</dbReference>
<evidence type="ECO:0000313" key="2">
    <source>
        <dbReference type="Proteomes" id="UP000770015"/>
    </source>
</evidence>
<dbReference type="InterPro" id="IPR002347">
    <property type="entry name" value="SDR_fam"/>
</dbReference>
<dbReference type="Gene3D" id="3.40.50.720">
    <property type="entry name" value="NAD(P)-binding Rossmann-like Domain"/>
    <property type="match status" value="1"/>
</dbReference>
<dbReference type="InterPro" id="IPR036291">
    <property type="entry name" value="NAD(P)-bd_dom_sf"/>
</dbReference>
<evidence type="ECO:0000313" key="1">
    <source>
        <dbReference type="EMBL" id="KAH6695130.1"/>
    </source>
</evidence>
<dbReference type="InterPro" id="IPR052184">
    <property type="entry name" value="SDR_enzymes"/>
</dbReference>
<name>A0A9P9AC94_9PEZI</name>
<accession>A0A9P9AC94</accession>
<sequence>MPTSYLITGVSRGIGFAFLQNLSENPDNIVIGLVRDKATTDKKIAAEIGSRSNIHIFQADLLNYDEIKSTVEPVSTITGGSIDYIIANAALVQHYAVNFPIGIAAQDPDKFEESLLETFRVNVIGQAKLFNAYMPLLLKGQTKKAIAITSALGDLESIRKVNIKISVAYSISKAALNALVAKYHTQYAEQGVLFLAISPGLVETGGYANMTPEEIPHVQEMMASFSNFAPDARPAAPHESVRDVLNVIYKSSLENGDGGQFVSHLGSTTQWL</sequence>